<comment type="caution">
    <text evidence="1">The sequence shown here is derived from an EMBL/GenBank/DDBJ whole genome shotgun (WGS) entry which is preliminary data.</text>
</comment>
<accession>A0A9P6UV91</accession>
<sequence length="130" mass="15156">MRDLAKPGNPRNIGAFILNKNTTQGYRTPVFNLDLGAHMFCIDCRTRLCLRPDTVFRDIDIKYNMTIRRNMGRYLKLEASPAKLHSRDAIAYFRLVRQLRTLLNQGLHSIRCHHARAGQYFPISIRLQRA</sequence>
<evidence type="ECO:0000313" key="2">
    <source>
        <dbReference type="Proteomes" id="UP000823405"/>
    </source>
</evidence>
<dbReference type="AlphaFoldDB" id="A0A9P6UV91"/>
<reference evidence="1" key="1">
    <citation type="journal article" date="2020" name="Fungal Divers.">
        <title>Resolving the Mortierellaceae phylogeny through synthesis of multi-gene phylogenetics and phylogenomics.</title>
        <authorList>
            <person name="Vandepol N."/>
            <person name="Liber J."/>
            <person name="Desiro A."/>
            <person name="Na H."/>
            <person name="Kennedy M."/>
            <person name="Barry K."/>
            <person name="Grigoriev I.V."/>
            <person name="Miller A.N."/>
            <person name="O'Donnell K."/>
            <person name="Stajich J.E."/>
            <person name="Bonito G."/>
        </authorList>
    </citation>
    <scope>NUCLEOTIDE SEQUENCE</scope>
    <source>
        <strain evidence="1">NVP60</strain>
    </source>
</reference>
<keyword evidence="2" id="KW-1185">Reference proteome</keyword>
<evidence type="ECO:0000313" key="1">
    <source>
        <dbReference type="EMBL" id="KAG0320818.1"/>
    </source>
</evidence>
<dbReference type="Proteomes" id="UP000823405">
    <property type="component" value="Unassembled WGS sequence"/>
</dbReference>
<gene>
    <name evidence="1" type="ORF">BGZ97_012782</name>
</gene>
<protein>
    <submittedName>
        <fullName evidence="1">Uncharacterized protein</fullName>
    </submittedName>
</protein>
<organism evidence="1 2">
    <name type="scientific">Linnemannia gamsii</name>
    <dbReference type="NCBI Taxonomy" id="64522"/>
    <lineage>
        <taxon>Eukaryota</taxon>
        <taxon>Fungi</taxon>
        <taxon>Fungi incertae sedis</taxon>
        <taxon>Mucoromycota</taxon>
        <taxon>Mortierellomycotina</taxon>
        <taxon>Mortierellomycetes</taxon>
        <taxon>Mortierellales</taxon>
        <taxon>Mortierellaceae</taxon>
        <taxon>Linnemannia</taxon>
    </lineage>
</organism>
<proteinExistence type="predicted"/>
<dbReference type="EMBL" id="JAAAIN010000088">
    <property type="protein sequence ID" value="KAG0320818.1"/>
    <property type="molecule type" value="Genomic_DNA"/>
</dbReference>
<name>A0A9P6UV91_9FUNG</name>